<evidence type="ECO:0000313" key="3">
    <source>
        <dbReference type="Proteomes" id="UP000828390"/>
    </source>
</evidence>
<comment type="caution">
    <text evidence="2">The sequence shown here is derived from an EMBL/GenBank/DDBJ whole genome shotgun (WGS) entry which is preliminary data.</text>
</comment>
<protein>
    <recommendedName>
        <fullName evidence="1">Peptidase C45 hydrolase domain-containing protein</fullName>
    </recommendedName>
</protein>
<dbReference type="PANTHER" id="PTHR34180:SF1">
    <property type="entry name" value="BETA-ALANYL-DOPAMINE_CARCININE HYDROLASE"/>
    <property type="match status" value="1"/>
</dbReference>
<dbReference type="Pfam" id="PF03417">
    <property type="entry name" value="AAT"/>
    <property type="match status" value="1"/>
</dbReference>
<dbReference type="Proteomes" id="UP000828390">
    <property type="component" value="Unassembled WGS sequence"/>
</dbReference>
<gene>
    <name evidence="2" type="ORF">DPMN_110682</name>
</gene>
<reference evidence="2" key="1">
    <citation type="journal article" date="2019" name="bioRxiv">
        <title>The Genome of the Zebra Mussel, Dreissena polymorpha: A Resource for Invasive Species Research.</title>
        <authorList>
            <person name="McCartney M.A."/>
            <person name="Auch B."/>
            <person name="Kono T."/>
            <person name="Mallez S."/>
            <person name="Zhang Y."/>
            <person name="Obille A."/>
            <person name="Becker A."/>
            <person name="Abrahante J.E."/>
            <person name="Garbe J."/>
            <person name="Badalamenti J.P."/>
            <person name="Herman A."/>
            <person name="Mangelson H."/>
            <person name="Liachko I."/>
            <person name="Sullivan S."/>
            <person name="Sone E.D."/>
            <person name="Koren S."/>
            <person name="Silverstein K.A.T."/>
            <person name="Beckman K.B."/>
            <person name="Gohl D.M."/>
        </authorList>
    </citation>
    <scope>NUCLEOTIDE SEQUENCE</scope>
    <source>
        <strain evidence="2">Duluth1</strain>
        <tissue evidence="2">Whole animal</tissue>
    </source>
</reference>
<reference evidence="2" key="2">
    <citation type="submission" date="2020-11" db="EMBL/GenBank/DDBJ databases">
        <authorList>
            <person name="McCartney M.A."/>
            <person name="Auch B."/>
            <person name="Kono T."/>
            <person name="Mallez S."/>
            <person name="Becker A."/>
            <person name="Gohl D.M."/>
            <person name="Silverstein K.A.T."/>
            <person name="Koren S."/>
            <person name="Bechman K.B."/>
            <person name="Herman A."/>
            <person name="Abrahante J.E."/>
            <person name="Garbe J."/>
        </authorList>
    </citation>
    <scope>NUCLEOTIDE SEQUENCE</scope>
    <source>
        <strain evidence="2">Duluth1</strain>
        <tissue evidence="2">Whole animal</tissue>
    </source>
</reference>
<evidence type="ECO:0000259" key="1">
    <source>
        <dbReference type="Pfam" id="PF03417"/>
    </source>
</evidence>
<evidence type="ECO:0000313" key="2">
    <source>
        <dbReference type="EMBL" id="KAH3837297.1"/>
    </source>
</evidence>
<dbReference type="AlphaFoldDB" id="A0A9D4KDF7"/>
<dbReference type="OrthoDB" id="189997at2759"/>
<sequence>MSIARLSVKAATNFGVGYKIGAAFKEHFHERCASAASKRLKQFYDSDHGRNVYENALLSTERCYPNIVQELRGLSDGSEVPFENLFLHSLASEIWLYYLDKDANPSPQATFNPPKKQENLRCTDILVNSRSCRIIGHNEDWQRECYGKGYVVDVEIDKQSNKPVNKTTSVKPVGKYNQTESACSETASHTKPHHKHKSIQQKISERNEQFVSFATPCELTGFTFAMNKYFVFTVNSLVPKESNTEGVPIAVLIRALMGARSIEECVQVMQNEPFGCCYGINLNIASIHTNEMWSMEVYSSKDGSSVSLKQLPFEDSETPQNHYVHTNHYKYTPGALELYDNLLYSCARHFTALHQDTPKSVKDVCRILGDTSNSEGPIYRQVVPTEKTATIATGLFDLKSKLMHVFDKNPNLSDPCFSIPFLK</sequence>
<dbReference type="EMBL" id="JAIWYP010000004">
    <property type="protein sequence ID" value="KAH3837297.1"/>
    <property type="molecule type" value="Genomic_DNA"/>
</dbReference>
<accession>A0A9D4KDF7</accession>
<dbReference type="InterPro" id="IPR047801">
    <property type="entry name" value="Peptidase_C45"/>
</dbReference>
<feature type="domain" description="Peptidase C45 hydrolase" evidence="1">
    <location>
        <begin position="192"/>
        <end position="406"/>
    </location>
</feature>
<keyword evidence="3" id="KW-1185">Reference proteome</keyword>
<dbReference type="InterPro" id="IPR005079">
    <property type="entry name" value="Peptidase_C45_hydrolase"/>
</dbReference>
<dbReference type="Gene3D" id="3.60.60.10">
    <property type="entry name" value="Penicillin V Acylase, Chain A"/>
    <property type="match status" value="1"/>
</dbReference>
<dbReference type="PANTHER" id="PTHR34180">
    <property type="entry name" value="PEPTIDASE C45"/>
    <property type="match status" value="1"/>
</dbReference>
<proteinExistence type="predicted"/>
<organism evidence="2 3">
    <name type="scientific">Dreissena polymorpha</name>
    <name type="common">Zebra mussel</name>
    <name type="synonym">Mytilus polymorpha</name>
    <dbReference type="NCBI Taxonomy" id="45954"/>
    <lineage>
        <taxon>Eukaryota</taxon>
        <taxon>Metazoa</taxon>
        <taxon>Spiralia</taxon>
        <taxon>Lophotrochozoa</taxon>
        <taxon>Mollusca</taxon>
        <taxon>Bivalvia</taxon>
        <taxon>Autobranchia</taxon>
        <taxon>Heteroconchia</taxon>
        <taxon>Euheterodonta</taxon>
        <taxon>Imparidentia</taxon>
        <taxon>Neoheterodontei</taxon>
        <taxon>Myida</taxon>
        <taxon>Dreissenoidea</taxon>
        <taxon>Dreissenidae</taxon>
        <taxon>Dreissena</taxon>
    </lineage>
</organism>
<name>A0A9D4KDF7_DREPO</name>